<accession>D2TI14</accession>
<evidence type="ECO:0000313" key="1">
    <source>
        <dbReference type="EMBL" id="CBG90791.1"/>
    </source>
</evidence>
<dbReference type="STRING" id="637910.ROD_40901"/>
<organism evidence="1 2">
    <name type="scientific">Citrobacter rodentium (strain ICC168)</name>
    <name type="common">Citrobacter freundii biotype 4280</name>
    <dbReference type="NCBI Taxonomy" id="637910"/>
    <lineage>
        <taxon>Bacteria</taxon>
        <taxon>Pseudomonadati</taxon>
        <taxon>Pseudomonadota</taxon>
        <taxon>Gammaproteobacteria</taxon>
        <taxon>Enterobacterales</taxon>
        <taxon>Enterobacteriaceae</taxon>
        <taxon>Citrobacter</taxon>
    </lineage>
</organism>
<dbReference type="EMBL" id="FN543502">
    <property type="protein sequence ID" value="CBG90791.1"/>
    <property type="molecule type" value="Genomic_DNA"/>
</dbReference>
<dbReference type="KEGG" id="cro:ROD_40901"/>
<proteinExistence type="predicted"/>
<keyword evidence="2" id="KW-1185">Reference proteome</keyword>
<dbReference type="AlphaFoldDB" id="D2TI14"/>
<evidence type="ECO:0000313" key="2">
    <source>
        <dbReference type="Proteomes" id="UP000001889"/>
    </source>
</evidence>
<protein>
    <submittedName>
        <fullName evidence="1">Uncharacterized protein</fullName>
    </submittedName>
</protein>
<reference evidence="1 2" key="1">
    <citation type="journal article" date="2010" name="J. Bacteriol.">
        <title>The Citrobacter rodentium genome sequence reveals convergent evolution with human pathogenic Escherichia coli.</title>
        <authorList>
            <person name="Petty N.K."/>
            <person name="Bulgin R."/>
            <person name="Crepin V.F."/>
            <person name="Cerdeno-Tarraga A.M."/>
            <person name="Schroeder G.N."/>
            <person name="Quail M.A."/>
            <person name="Lennard N."/>
            <person name="Corton C."/>
            <person name="Barron A."/>
            <person name="Clark L."/>
            <person name="Toribio A.L."/>
            <person name="Parkhill J."/>
            <person name="Dougan G."/>
            <person name="Frankel G."/>
            <person name="Thomson N.R."/>
        </authorList>
    </citation>
    <scope>NUCLEOTIDE SEQUENCE [LARGE SCALE GENOMIC DNA]</scope>
    <source>
        <strain evidence="1 2">ICC168</strain>
    </source>
</reference>
<dbReference type="HOGENOM" id="CLU_3231486_0_0_6"/>
<sequence>MIYTQPAIEYPDGQSAPGRSGYNNFHWATIKACYQFLISLHCM</sequence>
<dbReference type="Proteomes" id="UP000001889">
    <property type="component" value="Chromosome"/>
</dbReference>
<gene>
    <name evidence="1" type="ordered locus">ROD_40901</name>
</gene>
<name>D2TI14_CITRI</name>